<evidence type="ECO:0000256" key="11">
    <source>
        <dbReference type="ARBA" id="ARBA00023128"/>
    </source>
</evidence>
<name>A0A5C3L1H8_COPMA</name>
<feature type="disulfide bond" evidence="16">
    <location>
        <begin position="41"/>
        <end position="71"/>
    </location>
</feature>
<evidence type="ECO:0000256" key="12">
    <source>
        <dbReference type="ARBA" id="ARBA00023136"/>
    </source>
</evidence>
<keyword evidence="7" id="KW-0813">Transport</keyword>
<evidence type="ECO:0000256" key="7">
    <source>
        <dbReference type="ARBA" id="ARBA00022448"/>
    </source>
</evidence>
<dbReference type="GO" id="GO:0005758">
    <property type="term" value="C:mitochondrial intermembrane space"/>
    <property type="evidence" value="ECO:0007669"/>
    <property type="project" value="UniProtKB-SubCell"/>
</dbReference>
<accession>A0A5C3L1H8</accession>
<comment type="subunit">
    <text evidence="5">Mammalian complex I is composed of 45 different subunits. This is a component of the iron-sulfur (IP) fragment of the enzyme.</text>
</comment>
<evidence type="ECO:0000256" key="2">
    <source>
        <dbReference type="ARBA" id="ARBA00004569"/>
    </source>
</evidence>
<organism evidence="17 18">
    <name type="scientific">Coprinopsis marcescibilis</name>
    <name type="common">Agaric fungus</name>
    <name type="synonym">Psathyrella marcescibilis</name>
    <dbReference type="NCBI Taxonomy" id="230819"/>
    <lineage>
        <taxon>Eukaryota</taxon>
        <taxon>Fungi</taxon>
        <taxon>Dikarya</taxon>
        <taxon>Basidiomycota</taxon>
        <taxon>Agaricomycotina</taxon>
        <taxon>Agaricomycetes</taxon>
        <taxon>Agaricomycetidae</taxon>
        <taxon>Agaricales</taxon>
        <taxon>Agaricineae</taxon>
        <taxon>Psathyrellaceae</taxon>
        <taxon>Coprinopsis</taxon>
    </lineage>
</organism>
<evidence type="ECO:0000256" key="13">
    <source>
        <dbReference type="ARBA" id="ARBA00023157"/>
    </source>
</evidence>
<gene>
    <name evidence="17" type="ORF">FA15DRAFT_270976</name>
</gene>
<evidence type="ECO:0000256" key="8">
    <source>
        <dbReference type="ARBA" id="ARBA00022660"/>
    </source>
</evidence>
<evidence type="ECO:0000256" key="15">
    <source>
        <dbReference type="ARBA" id="ARBA00032739"/>
    </source>
</evidence>
<dbReference type="CDD" id="cd24141">
    <property type="entry name" value="NDUFS5-like"/>
    <property type="match status" value="1"/>
</dbReference>
<comment type="function">
    <text evidence="1">Accessory subunit of the mitochondrial membrane respiratory chain NADH dehydrogenase (Complex I), that is believed not to be involved in catalysis. Complex I functions in the transfer of electrons from NADH to the respiratory chain. The immediate electron acceptor for the enzyme is believed to be ubiquinone.</text>
</comment>
<dbReference type="PANTHER" id="PTHR15224">
    <property type="entry name" value="NADH DEHYDROGENASE [UBIQUINONE] IRON-SULFUR PROTEIN 5"/>
    <property type="match status" value="1"/>
</dbReference>
<dbReference type="Proteomes" id="UP000307440">
    <property type="component" value="Unassembled WGS sequence"/>
</dbReference>
<evidence type="ECO:0000256" key="1">
    <source>
        <dbReference type="ARBA" id="ARBA00003195"/>
    </source>
</evidence>
<keyword evidence="8" id="KW-0679">Respiratory chain</keyword>
<keyword evidence="9" id="KW-0999">Mitochondrion inner membrane</keyword>
<proteinExistence type="inferred from homology"/>
<dbReference type="AlphaFoldDB" id="A0A5C3L1H8"/>
<keyword evidence="11" id="KW-0496">Mitochondrion</keyword>
<comment type="subcellular location">
    <subcellularLocation>
        <location evidence="3">Mitochondrion inner membrane</location>
        <topology evidence="3">Peripheral membrane protein</topology>
    </subcellularLocation>
    <subcellularLocation>
        <location evidence="2">Mitochondrion intermembrane space</location>
    </subcellularLocation>
</comment>
<dbReference type="InterPro" id="IPR019342">
    <property type="entry name" value="NADH_UbQ_OxRdtase_FeS-su5"/>
</dbReference>
<sequence length="125" mass="14186">MFCRRAGARDPAFRASAVDVEDNDDDSEQKQWPWSGGRPRCFVYWQEFQKCYAQTDSPRECTPSANDYLECLHKPKETARAHAIEKEYLRAVQRATKENKKSSDALADSVIVGVGLINREGTDKA</sequence>
<dbReference type="GO" id="GO:0032981">
    <property type="term" value="P:mitochondrial respiratory chain complex I assembly"/>
    <property type="evidence" value="ECO:0007669"/>
    <property type="project" value="TreeGrafter"/>
</dbReference>
<evidence type="ECO:0000256" key="9">
    <source>
        <dbReference type="ARBA" id="ARBA00022792"/>
    </source>
</evidence>
<feature type="disulfide bond" evidence="16">
    <location>
        <begin position="51"/>
        <end position="61"/>
    </location>
</feature>
<evidence type="ECO:0000256" key="4">
    <source>
        <dbReference type="ARBA" id="ARBA00007372"/>
    </source>
</evidence>
<evidence type="ECO:0000256" key="5">
    <source>
        <dbReference type="ARBA" id="ARBA00011261"/>
    </source>
</evidence>
<keyword evidence="12" id="KW-0472">Membrane</keyword>
<keyword evidence="10" id="KW-0249">Electron transport</keyword>
<keyword evidence="13 16" id="KW-1015">Disulfide bond</keyword>
<comment type="similarity">
    <text evidence="4">Belongs to the complex I NDUFS5 subunit family.</text>
</comment>
<protein>
    <recommendedName>
        <fullName evidence="6">NADH dehydrogenase [ubiquinone] iron-sulfur protein 5</fullName>
    </recommendedName>
    <alternativeName>
        <fullName evidence="14">Complex I-15 kDa</fullName>
    </alternativeName>
    <alternativeName>
        <fullName evidence="15">NADH-ubiquinone oxidoreductase 15 kDa subunit</fullName>
    </alternativeName>
</protein>
<dbReference type="PANTHER" id="PTHR15224:SF1">
    <property type="entry name" value="NADH DEHYDROGENASE [UBIQUINONE] IRON-SULFUR PROTEIN 5"/>
    <property type="match status" value="1"/>
</dbReference>
<dbReference type="GO" id="GO:0005743">
    <property type="term" value="C:mitochondrial inner membrane"/>
    <property type="evidence" value="ECO:0007669"/>
    <property type="project" value="UniProtKB-SubCell"/>
</dbReference>
<dbReference type="OrthoDB" id="9992197at2759"/>
<evidence type="ECO:0000256" key="16">
    <source>
        <dbReference type="PIRSR" id="PIRSR619342-50"/>
    </source>
</evidence>
<dbReference type="STRING" id="230819.A0A5C3L1H8"/>
<dbReference type="EMBL" id="ML210173">
    <property type="protein sequence ID" value="TFK26570.1"/>
    <property type="molecule type" value="Genomic_DNA"/>
</dbReference>
<evidence type="ECO:0000313" key="17">
    <source>
        <dbReference type="EMBL" id="TFK26570.1"/>
    </source>
</evidence>
<evidence type="ECO:0000256" key="10">
    <source>
        <dbReference type="ARBA" id="ARBA00022982"/>
    </source>
</evidence>
<evidence type="ECO:0000256" key="14">
    <source>
        <dbReference type="ARBA" id="ARBA00031222"/>
    </source>
</evidence>
<reference evidence="17 18" key="1">
    <citation type="journal article" date="2019" name="Nat. Ecol. Evol.">
        <title>Megaphylogeny resolves global patterns of mushroom evolution.</title>
        <authorList>
            <person name="Varga T."/>
            <person name="Krizsan K."/>
            <person name="Foldi C."/>
            <person name="Dima B."/>
            <person name="Sanchez-Garcia M."/>
            <person name="Sanchez-Ramirez S."/>
            <person name="Szollosi G.J."/>
            <person name="Szarkandi J.G."/>
            <person name="Papp V."/>
            <person name="Albert L."/>
            <person name="Andreopoulos W."/>
            <person name="Angelini C."/>
            <person name="Antonin V."/>
            <person name="Barry K.W."/>
            <person name="Bougher N.L."/>
            <person name="Buchanan P."/>
            <person name="Buyck B."/>
            <person name="Bense V."/>
            <person name="Catcheside P."/>
            <person name="Chovatia M."/>
            <person name="Cooper J."/>
            <person name="Damon W."/>
            <person name="Desjardin D."/>
            <person name="Finy P."/>
            <person name="Geml J."/>
            <person name="Haridas S."/>
            <person name="Hughes K."/>
            <person name="Justo A."/>
            <person name="Karasinski D."/>
            <person name="Kautmanova I."/>
            <person name="Kiss B."/>
            <person name="Kocsube S."/>
            <person name="Kotiranta H."/>
            <person name="LaButti K.M."/>
            <person name="Lechner B.E."/>
            <person name="Liimatainen K."/>
            <person name="Lipzen A."/>
            <person name="Lukacs Z."/>
            <person name="Mihaltcheva S."/>
            <person name="Morgado L.N."/>
            <person name="Niskanen T."/>
            <person name="Noordeloos M.E."/>
            <person name="Ohm R.A."/>
            <person name="Ortiz-Santana B."/>
            <person name="Ovrebo C."/>
            <person name="Racz N."/>
            <person name="Riley R."/>
            <person name="Savchenko A."/>
            <person name="Shiryaev A."/>
            <person name="Soop K."/>
            <person name="Spirin V."/>
            <person name="Szebenyi C."/>
            <person name="Tomsovsky M."/>
            <person name="Tulloss R.E."/>
            <person name="Uehling J."/>
            <person name="Grigoriev I.V."/>
            <person name="Vagvolgyi C."/>
            <person name="Papp T."/>
            <person name="Martin F.M."/>
            <person name="Miettinen O."/>
            <person name="Hibbett D.S."/>
            <person name="Nagy L.G."/>
        </authorList>
    </citation>
    <scope>NUCLEOTIDE SEQUENCE [LARGE SCALE GENOMIC DNA]</scope>
    <source>
        <strain evidence="17 18">CBS 121175</strain>
    </source>
</reference>
<keyword evidence="18" id="KW-1185">Reference proteome</keyword>
<evidence type="ECO:0000313" key="18">
    <source>
        <dbReference type="Proteomes" id="UP000307440"/>
    </source>
</evidence>
<evidence type="ECO:0000256" key="3">
    <source>
        <dbReference type="ARBA" id="ARBA00004637"/>
    </source>
</evidence>
<evidence type="ECO:0000256" key="6">
    <source>
        <dbReference type="ARBA" id="ARBA00013482"/>
    </source>
</evidence>